<evidence type="ECO:0000313" key="1">
    <source>
        <dbReference type="EMBL" id="RRR43326.1"/>
    </source>
</evidence>
<organism evidence="1 2">
    <name type="scientific">Mycolicibacter terrae</name>
    <dbReference type="NCBI Taxonomy" id="1788"/>
    <lineage>
        <taxon>Bacteria</taxon>
        <taxon>Bacillati</taxon>
        <taxon>Actinomycetota</taxon>
        <taxon>Actinomycetes</taxon>
        <taxon>Mycobacteriales</taxon>
        <taxon>Mycobacteriaceae</taxon>
        <taxon>Mycolicibacter</taxon>
    </lineage>
</organism>
<evidence type="ECO:0000313" key="2">
    <source>
        <dbReference type="Proteomes" id="UP000268891"/>
    </source>
</evidence>
<gene>
    <name evidence="1" type="ORF">EHH44_14390</name>
</gene>
<name>A0ACD2EL43_9MYCO</name>
<reference evidence="1" key="1">
    <citation type="submission" date="2018-11" db="EMBL/GenBank/DDBJ databases">
        <authorList>
            <person name="Sattar A."/>
            <person name="Zunita Z."/>
            <person name="Jalila A."/>
            <person name="Saleha A.A."/>
        </authorList>
    </citation>
    <scope>NUCLEOTIDE SEQUENCE</scope>
    <source>
        <strain evidence="1">F12-74</strain>
    </source>
</reference>
<comment type="caution">
    <text evidence="1">The sequence shown here is derived from an EMBL/GenBank/DDBJ whole genome shotgun (WGS) entry which is preliminary data.</text>
</comment>
<sequence length="245" mass="26432">MAAGRLPVTGIHDVVVLGDPARLHGLLAGARVVAAPASTRFDSAHETWAVSTPEGEVLTARVLIDATASRDDVVAAHGTPNRFRIPGPHTRRQARYVARIVDVMQRSGAGRIESRSPRLRVHRLLPTRGASRFFLTGSVAVDDELYDGPAVLTHNGKDYPTRVRLAGHFDPIDGQYHWQGMFFTDLAGANVTGSKVSIRIGEHSAQGRVAERTPWGTLTVAGAAGYPPYPLEDPEELRIAMPPSV</sequence>
<dbReference type="EMBL" id="RRZR01000032">
    <property type="protein sequence ID" value="RRR43326.1"/>
    <property type="molecule type" value="Genomic_DNA"/>
</dbReference>
<accession>A0ACD2EL43</accession>
<keyword evidence="2" id="KW-1185">Reference proteome</keyword>
<dbReference type="Proteomes" id="UP000268891">
    <property type="component" value="Unassembled WGS sequence"/>
</dbReference>
<proteinExistence type="predicted"/>
<protein>
    <submittedName>
        <fullName evidence="1">DUF4873 domain-containing protein</fullName>
    </submittedName>
</protein>